<proteinExistence type="predicted"/>
<sequence>MVPSGNAQGKDFIVSCVAPWFLYNYAPSKVINTAPTDRQVKEIIWSELQTRWNNAKVELPGRILSNKIDIEPDWFALGFTTKEAGSATGKAQGFHSPHICVIASEAQAIEDPIFEQLDSILNALVNLLIMIGNPLRTSGVFARAIDDTTNNIVVRLDCLDSPNYRSKENVIPGMASYSWIEKKRKQWNPEGTEDHPLWLARVRGQKPRSSIDTVFGAELVERLVTTIPRVSVRKIVTSVDPAGMGDDEQVIYGGMSGEIIKQDIKPQCKAPESCSLVLQVVKETGSNHITIDADGMGAPIAQFLEKLKPNWITLEEVHGNGVTLNPQYQNQRAEMWFYAKEEAEAGRESIPDDEFLKQELMEVKYFINLRGKIQIEDKDDIKERIKRSPNRADAWILNVWGRKSSKIVRTKNSWEDDRSAHEVGSGVKSAMAA</sequence>
<dbReference type="EMBL" id="MT141400">
    <property type="protein sequence ID" value="QJA60218.1"/>
    <property type="molecule type" value="Genomic_DNA"/>
</dbReference>
<evidence type="ECO:0000256" key="1">
    <source>
        <dbReference type="SAM" id="MobiDB-lite"/>
    </source>
</evidence>
<dbReference type="InterPro" id="IPR027417">
    <property type="entry name" value="P-loop_NTPase"/>
</dbReference>
<accession>A0A6M3KK00</accession>
<feature type="region of interest" description="Disordered" evidence="1">
    <location>
        <begin position="413"/>
        <end position="433"/>
    </location>
</feature>
<protein>
    <submittedName>
        <fullName evidence="3">Putative terminase</fullName>
    </submittedName>
</protein>
<dbReference type="EMBL" id="MT142481">
    <property type="protein sequence ID" value="QJA82172.1"/>
    <property type="molecule type" value="Genomic_DNA"/>
</dbReference>
<dbReference type="Gene3D" id="3.30.420.240">
    <property type="match status" value="1"/>
</dbReference>
<evidence type="ECO:0000313" key="3">
    <source>
        <dbReference type="EMBL" id="QJA82172.1"/>
    </source>
</evidence>
<name>A0A6M3KK00_9ZZZZ</name>
<organism evidence="3">
    <name type="scientific">viral metagenome</name>
    <dbReference type="NCBI Taxonomy" id="1070528"/>
    <lineage>
        <taxon>unclassified sequences</taxon>
        <taxon>metagenomes</taxon>
        <taxon>organismal metagenomes</taxon>
    </lineage>
</organism>
<gene>
    <name evidence="3" type="ORF">MM415A00437_0019</name>
    <name evidence="2" type="ORF">MM415B01161_0018</name>
</gene>
<dbReference type="AlphaFoldDB" id="A0A6M3KK00"/>
<evidence type="ECO:0000313" key="2">
    <source>
        <dbReference type="EMBL" id="QJA60218.1"/>
    </source>
</evidence>
<dbReference type="Gene3D" id="3.40.50.300">
    <property type="entry name" value="P-loop containing nucleotide triphosphate hydrolases"/>
    <property type="match status" value="1"/>
</dbReference>
<reference evidence="3" key="1">
    <citation type="submission" date="2020-03" db="EMBL/GenBank/DDBJ databases">
        <title>The deep terrestrial virosphere.</title>
        <authorList>
            <person name="Holmfeldt K."/>
            <person name="Nilsson E."/>
            <person name="Simone D."/>
            <person name="Lopez-Fernandez M."/>
            <person name="Wu X."/>
            <person name="de Brujin I."/>
            <person name="Lundin D."/>
            <person name="Andersson A."/>
            <person name="Bertilsson S."/>
            <person name="Dopson M."/>
        </authorList>
    </citation>
    <scope>NUCLEOTIDE SEQUENCE</scope>
    <source>
        <strain evidence="3">MM415A00437</strain>
        <strain evidence="2">MM415B01161</strain>
    </source>
</reference>